<comment type="caution">
    <text evidence="2">The sequence shown here is derived from an EMBL/GenBank/DDBJ whole genome shotgun (WGS) entry which is preliminary data.</text>
</comment>
<sequence length="68" mass="7551">MLTQSSESYTRVDCQEDTGLSRGSASNPNIGYRYHSTIILVSRLDIAHSASGRCSHGEYEPRSMARLM</sequence>
<evidence type="ECO:0000313" key="3">
    <source>
        <dbReference type="Proteomes" id="UP001283361"/>
    </source>
</evidence>
<evidence type="ECO:0000313" key="2">
    <source>
        <dbReference type="EMBL" id="KAK3727472.1"/>
    </source>
</evidence>
<keyword evidence="3" id="KW-1185">Reference proteome</keyword>
<name>A0AAE1CQ59_9GAST</name>
<organism evidence="2 3">
    <name type="scientific">Elysia crispata</name>
    <name type="common">lettuce slug</name>
    <dbReference type="NCBI Taxonomy" id="231223"/>
    <lineage>
        <taxon>Eukaryota</taxon>
        <taxon>Metazoa</taxon>
        <taxon>Spiralia</taxon>
        <taxon>Lophotrochozoa</taxon>
        <taxon>Mollusca</taxon>
        <taxon>Gastropoda</taxon>
        <taxon>Heterobranchia</taxon>
        <taxon>Euthyneura</taxon>
        <taxon>Panpulmonata</taxon>
        <taxon>Sacoglossa</taxon>
        <taxon>Placobranchoidea</taxon>
        <taxon>Plakobranchidae</taxon>
        <taxon>Elysia</taxon>
    </lineage>
</organism>
<gene>
    <name evidence="2" type="ORF">RRG08_058888</name>
</gene>
<evidence type="ECO:0000256" key="1">
    <source>
        <dbReference type="SAM" id="MobiDB-lite"/>
    </source>
</evidence>
<dbReference type="EMBL" id="JAWDGP010007240">
    <property type="protein sequence ID" value="KAK3727472.1"/>
    <property type="molecule type" value="Genomic_DNA"/>
</dbReference>
<dbReference type="Proteomes" id="UP001283361">
    <property type="component" value="Unassembled WGS sequence"/>
</dbReference>
<accession>A0AAE1CQ59</accession>
<reference evidence="2" key="1">
    <citation type="journal article" date="2023" name="G3 (Bethesda)">
        <title>A reference genome for the long-term kleptoplast-retaining sea slug Elysia crispata morphotype clarki.</title>
        <authorList>
            <person name="Eastman K.E."/>
            <person name="Pendleton A.L."/>
            <person name="Shaikh M.A."/>
            <person name="Suttiyut T."/>
            <person name="Ogas R."/>
            <person name="Tomko P."/>
            <person name="Gavelis G."/>
            <person name="Widhalm J.R."/>
            <person name="Wisecaver J.H."/>
        </authorList>
    </citation>
    <scope>NUCLEOTIDE SEQUENCE</scope>
    <source>
        <strain evidence="2">ECLA1</strain>
    </source>
</reference>
<dbReference type="AlphaFoldDB" id="A0AAE1CQ59"/>
<protein>
    <submittedName>
        <fullName evidence="2">Uncharacterized protein</fullName>
    </submittedName>
</protein>
<proteinExistence type="predicted"/>
<feature type="region of interest" description="Disordered" evidence="1">
    <location>
        <begin position="1"/>
        <end position="29"/>
    </location>
</feature>